<evidence type="ECO:0000256" key="1">
    <source>
        <dbReference type="ARBA" id="ARBA00001946"/>
    </source>
</evidence>
<evidence type="ECO:0000259" key="5">
    <source>
        <dbReference type="PROSITE" id="PS50110"/>
    </source>
</evidence>
<dbReference type="KEGG" id="ome:OLMES_4161"/>
<dbReference type="FunFam" id="3.30.70.270:FF:000001">
    <property type="entry name" value="Diguanylate cyclase domain protein"/>
    <property type="match status" value="1"/>
</dbReference>
<keyword evidence="8" id="KW-1185">Reference proteome</keyword>
<comment type="catalytic activity">
    <reaction evidence="3">
        <text>2 GTP = 3',3'-c-di-GMP + 2 diphosphate</text>
        <dbReference type="Rhea" id="RHEA:24898"/>
        <dbReference type="ChEBI" id="CHEBI:33019"/>
        <dbReference type="ChEBI" id="CHEBI:37565"/>
        <dbReference type="ChEBI" id="CHEBI:58805"/>
        <dbReference type="EC" id="2.7.7.65"/>
    </reaction>
</comment>
<dbReference type="InterPro" id="IPR000160">
    <property type="entry name" value="GGDEF_dom"/>
</dbReference>
<dbReference type="PROSITE" id="PS50887">
    <property type="entry name" value="GGDEF"/>
    <property type="match status" value="1"/>
</dbReference>
<organism evidence="7 8">
    <name type="scientific">Oleiphilus messinensis</name>
    <dbReference type="NCBI Taxonomy" id="141451"/>
    <lineage>
        <taxon>Bacteria</taxon>
        <taxon>Pseudomonadati</taxon>
        <taxon>Pseudomonadota</taxon>
        <taxon>Gammaproteobacteria</taxon>
        <taxon>Oceanospirillales</taxon>
        <taxon>Oleiphilaceae</taxon>
        <taxon>Oleiphilus</taxon>
    </lineage>
</organism>
<dbReference type="SUPFAM" id="SSF52172">
    <property type="entry name" value="CheY-like"/>
    <property type="match status" value="1"/>
</dbReference>
<dbReference type="InterPro" id="IPR001789">
    <property type="entry name" value="Sig_transdc_resp-reg_receiver"/>
</dbReference>
<proteinExistence type="predicted"/>
<dbReference type="Pfam" id="PF00990">
    <property type="entry name" value="GGDEF"/>
    <property type="match status" value="1"/>
</dbReference>
<dbReference type="Pfam" id="PF00072">
    <property type="entry name" value="Response_reg"/>
    <property type="match status" value="1"/>
</dbReference>
<dbReference type="InterPro" id="IPR029787">
    <property type="entry name" value="Nucleotide_cyclase"/>
</dbReference>
<dbReference type="GO" id="GO:1902201">
    <property type="term" value="P:negative regulation of bacterial-type flagellum-dependent cell motility"/>
    <property type="evidence" value="ECO:0007669"/>
    <property type="project" value="TreeGrafter"/>
</dbReference>
<dbReference type="SMART" id="SM00267">
    <property type="entry name" value="GGDEF"/>
    <property type="match status" value="1"/>
</dbReference>
<evidence type="ECO:0000256" key="4">
    <source>
        <dbReference type="PROSITE-ProRule" id="PRU00169"/>
    </source>
</evidence>
<accession>A0A1Y0ICC7</accession>
<dbReference type="PANTHER" id="PTHR45138:SF9">
    <property type="entry name" value="DIGUANYLATE CYCLASE DGCM-RELATED"/>
    <property type="match status" value="1"/>
</dbReference>
<gene>
    <name evidence="7" type="ORF">OLMES_4161</name>
</gene>
<name>A0A1Y0ICC7_9GAMM</name>
<evidence type="ECO:0000313" key="7">
    <source>
        <dbReference type="EMBL" id="ARU58177.1"/>
    </source>
</evidence>
<feature type="modified residue" description="4-aspartylphosphate" evidence="4">
    <location>
        <position position="51"/>
    </location>
</feature>
<dbReference type="EMBL" id="CP021425">
    <property type="protein sequence ID" value="ARU58177.1"/>
    <property type="molecule type" value="Genomic_DNA"/>
</dbReference>
<keyword evidence="4" id="KW-0597">Phosphoprotein</keyword>
<dbReference type="Gene3D" id="3.30.70.270">
    <property type="match status" value="1"/>
</dbReference>
<dbReference type="GO" id="GO:0005886">
    <property type="term" value="C:plasma membrane"/>
    <property type="evidence" value="ECO:0007669"/>
    <property type="project" value="TreeGrafter"/>
</dbReference>
<sequence>MNVLVVDDQKSMRSVTSTVIREMGHDVTEAESGQVALDIYRSQKVDLMLLDVEMPGMDGFETARAIREHKSVWFPIIFLSAKTEPKFFVEGIRSGGDIYLYKPIVPEVLEAMVHAMERLALIQEELHQSKINMEKIANRDQLTGLINRRGFDNAVNLEITKSNADRSPLALILLDIDQFKQFNDTAGHQAGDECLKVVATILLKAMCRPADLVARYGGEEFAVLLHNTDLAGAQVVADRIVKTFEDFAYPHPNSSVSKFVTASGGGVQFEQGMTSSALLEAADRLLYVAKREGRNRIIFEATDS</sequence>
<dbReference type="InterPro" id="IPR050469">
    <property type="entry name" value="Diguanylate_Cyclase"/>
</dbReference>
<dbReference type="CDD" id="cd01949">
    <property type="entry name" value="GGDEF"/>
    <property type="match status" value="1"/>
</dbReference>
<evidence type="ECO:0000256" key="3">
    <source>
        <dbReference type="ARBA" id="ARBA00034247"/>
    </source>
</evidence>
<dbReference type="GO" id="GO:0000160">
    <property type="term" value="P:phosphorelay signal transduction system"/>
    <property type="evidence" value="ECO:0007669"/>
    <property type="project" value="InterPro"/>
</dbReference>
<evidence type="ECO:0000259" key="6">
    <source>
        <dbReference type="PROSITE" id="PS50887"/>
    </source>
</evidence>
<dbReference type="GO" id="GO:0043709">
    <property type="term" value="P:cell adhesion involved in single-species biofilm formation"/>
    <property type="evidence" value="ECO:0007669"/>
    <property type="project" value="TreeGrafter"/>
</dbReference>
<dbReference type="EC" id="2.7.7.65" evidence="2"/>
<dbReference type="Gene3D" id="3.40.50.2300">
    <property type="match status" value="1"/>
</dbReference>
<protein>
    <recommendedName>
        <fullName evidence="2">diguanylate cyclase</fullName>
        <ecNumber evidence="2">2.7.7.65</ecNumber>
    </recommendedName>
</protein>
<dbReference type="AlphaFoldDB" id="A0A1Y0ICC7"/>
<evidence type="ECO:0000256" key="2">
    <source>
        <dbReference type="ARBA" id="ARBA00012528"/>
    </source>
</evidence>
<dbReference type="SMART" id="SM00448">
    <property type="entry name" value="REC"/>
    <property type="match status" value="1"/>
</dbReference>
<dbReference type="GO" id="GO:0052621">
    <property type="term" value="F:diguanylate cyclase activity"/>
    <property type="evidence" value="ECO:0007669"/>
    <property type="project" value="UniProtKB-EC"/>
</dbReference>
<dbReference type="Proteomes" id="UP000196027">
    <property type="component" value="Chromosome"/>
</dbReference>
<dbReference type="PROSITE" id="PS50110">
    <property type="entry name" value="RESPONSE_REGULATORY"/>
    <property type="match status" value="1"/>
</dbReference>
<dbReference type="SUPFAM" id="SSF55073">
    <property type="entry name" value="Nucleotide cyclase"/>
    <property type="match status" value="1"/>
</dbReference>
<comment type="cofactor">
    <cofactor evidence="1">
        <name>Mg(2+)</name>
        <dbReference type="ChEBI" id="CHEBI:18420"/>
    </cofactor>
</comment>
<dbReference type="InterPro" id="IPR011006">
    <property type="entry name" value="CheY-like_superfamily"/>
</dbReference>
<feature type="domain" description="GGDEF" evidence="6">
    <location>
        <begin position="167"/>
        <end position="302"/>
    </location>
</feature>
<feature type="domain" description="Response regulatory" evidence="5">
    <location>
        <begin position="2"/>
        <end position="117"/>
    </location>
</feature>
<dbReference type="PANTHER" id="PTHR45138">
    <property type="entry name" value="REGULATORY COMPONENTS OF SENSORY TRANSDUCTION SYSTEM"/>
    <property type="match status" value="1"/>
</dbReference>
<reference evidence="7 8" key="1">
    <citation type="submission" date="2017-05" db="EMBL/GenBank/DDBJ databases">
        <title>Genomic insights into alkan degradation activity of Oleiphilus messinensis.</title>
        <authorList>
            <person name="Kozyavkin S.A."/>
            <person name="Slesarev A.I."/>
            <person name="Golyshin P.N."/>
            <person name="Korzhenkov A."/>
            <person name="Golyshina O.N."/>
            <person name="Toshchakov S.V."/>
        </authorList>
    </citation>
    <scope>NUCLEOTIDE SEQUENCE [LARGE SCALE GENOMIC DNA]</scope>
    <source>
        <strain evidence="7 8">ME102</strain>
    </source>
</reference>
<dbReference type="NCBIfam" id="TIGR00254">
    <property type="entry name" value="GGDEF"/>
    <property type="match status" value="1"/>
</dbReference>
<evidence type="ECO:0000313" key="8">
    <source>
        <dbReference type="Proteomes" id="UP000196027"/>
    </source>
</evidence>
<dbReference type="InterPro" id="IPR043128">
    <property type="entry name" value="Rev_trsase/Diguanyl_cyclase"/>
</dbReference>
<dbReference type="OrthoDB" id="9812260at2"/>